<reference evidence="1 2" key="1">
    <citation type="submission" date="2016-10" db="EMBL/GenBank/DDBJ databases">
        <authorList>
            <person name="de Groot N.N."/>
        </authorList>
    </citation>
    <scope>NUCLEOTIDE SEQUENCE [LARGE SCALE GENOMIC DNA]</scope>
    <source>
        <strain evidence="1 2">DSM 44778</strain>
    </source>
</reference>
<proteinExistence type="predicted"/>
<gene>
    <name evidence="1" type="ORF">SAMN05421852_109130</name>
</gene>
<keyword evidence="2" id="KW-1185">Reference proteome</keyword>
<dbReference type="AlphaFoldDB" id="A0A1I3RCI8"/>
<evidence type="ECO:0000313" key="1">
    <source>
        <dbReference type="EMBL" id="SFJ43945.1"/>
    </source>
</evidence>
<sequence length="36" mass="3976">MYNEEYRCFFIYGLAGLALQHATDIGGVDPGRISPT</sequence>
<name>A0A1I3RCI8_9BACL</name>
<dbReference type="STRING" id="46223.SAMN05421852_109130"/>
<organism evidence="1 2">
    <name type="scientific">Thermoflavimicrobium dichotomicum</name>
    <dbReference type="NCBI Taxonomy" id="46223"/>
    <lineage>
        <taxon>Bacteria</taxon>
        <taxon>Bacillati</taxon>
        <taxon>Bacillota</taxon>
        <taxon>Bacilli</taxon>
        <taxon>Bacillales</taxon>
        <taxon>Thermoactinomycetaceae</taxon>
        <taxon>Thermoflavimicrobium</taxon>
    </lineage>
</organism>
<evidence type="ECO:0000313" key="2">
    <source>
        <dbReference type="Proteomes" id="UP000199545"/>
    </source>
</evidence>
<accession>A0A1I3RCI8</accession>
<protein>
    <submittedName>
        <fullName evidence="1">Uncharacterized protein</fullName>
    </submittedName>
</protein>
<dbReference type="Proteomes" id="UP000199545">
    <property type="component" value="Unassembled WGS sequence"/>
</dbReference>
<dbReference type="EMBL" id="FORR01000009">
    <property type="protein sequence ID" value="SFJ43945.1"/>
    <property type="molecule type" value="Genomic_DNA"/>
</dbReference>
<feature type="non-terminal residue" evidence="1">
    <location>
        <position position="36"/>
    </location>
</feature>